<dbReference type="PANTHER" id="PTHR23417:SF21">
    <property type="entry name" value="TRNA (GUANINE-N(7)-)-METHYLTRANSFERASE"/>
    <property type="match status" value="1"/>
</dbReference>
<dbReference type="PROSITE" id="PS51625">
    <property type="entry name" value="SAM_MT_TRMB"/>
    <property type="match status" value="1"/>
</dbReference>
<dbReference type="Gene3D" id="3.40.50.150">
    <property type="entry name" value="Vaccinia Virus protein VP39"/>
    <property type="match status" value="1"/>
</dbReference>
<sequence length="336" mass="38644">MFGIGRVNLVNPIIRRGRKGRILFFPPDNINKIRNTTTTTTRTISKENKTELRSPDLVALEYADLNLKHSLDEVPSEVPNWNQIFRDSTLPLVVDIGCGSVYPRRCNARPCEVFDVSYFIKAMQCFLLVERAQLWVKDLALDNIGFLFYNATVSFELLVSNYPGPLLFVSILCPDPHFKKRHHKRRVVQEPLVDSILKNLSPGGQNNDEVVSLTMLTFYDKRGKKSNIKLANAKKVFLQSDVLEVAFDMRNQFDARLDIVEHIDTVDPSIDCDDQGWLLRSPVGIRTEREIHAELEGARIYRRVYQKREKMSCRIKIAEHEVVTVRTRNSQTQLGL</sequence>
<dbReference type="Pfam" id="PF02390">
    <property type="entry name" value="Methyltransf_4"/>
    <property type="match status" value="1"/>
</dbReference>
<dbReference type="InterPro" id="IPR003358">
    <property type="entry name" value="tRNA_(Gua-N-7)_MeTrfase_Trmb"/>
</dbReference>
<dbReference type="Proteomes" id="UP000631114">
    <property type="component" value="Unassembled WGS sequence"/>
</dbReference>
<reference evidence="7 8" key="1">
    <citation type="submission" date="2020-10" db="EMBL/GenBank/DDBJ databases">
        <title>The Coptis chinensis genome and diversification of protoberbering-type alkaloids.</title>
        <authorList>
            <person name="Wang B."/>
            <person name="Shu S."/>
            <person name="Song C."/>
            <person name="Liu Y."/>
        </authorList>
    </citation>
    <scope>NUCLEOTIDE SEQUENCE [LARGE SCALE GENOMIC DNA]</scope>
    <source>
        <strain evidence="7">HL-2020</strain>
        <tissue evidence="7">Leaf</tissue>
    </source>
</reference>
<evidence type="ECO:0000256" key="6">
    <source>
        <dbReference type="ARBA" id="ARBA00022694"/>
    </source>
</evidence>
<dbReference type="PANTHER" id="PTHR23417">
    <property type="entry name" value="3-DEOXY-D-MANNO-OCTULOSONIC-ACID TRANSFERASE/TRNA GUANINE-N 7 - -METHYLTRANSFERASE"/>
    <property type="match status" value="1"/>
</dbReference>
<dbReference type="EC" id="2.1.1.33" evidence="2"/>
<evidence type="ECO:0000256" key="5">
    <source>
        <dbReference type="ARBA" id="ARBA00022691"/>
    </source>
</evidence>
<keyword evidence="3" id="KW-0489">Methyltransferase</keyword>
<protein>
    <recommendedName>
        <fullName evidence="2">tRNA (guanine(46)-N(7))-methyltransferase</fullName>
        <ecNumber evidence="2">2.1.1.33</ecNumber>
    </recommendedName>
</protein>
<keyword evidence="5" id="KW-0949">S-adenosyl-L-methionine</keyword>
<comment type="caution">
    <text evidence="7">The sequence shown here is derived from an EMBL/GenBank/DDBJ whole genome shotgun (WGS) entry which is preliminary data.</text>
</comment>
<proteinExistence type="predicted"/>
<dbReference type="OrthoDB" id="47276at2759"/>
<keyword evidence="4" id="KW-0808">Transferase</keyword>
<organism evidence="7 8">
    <name type="scientific">Coptis chinensis</name>
    <dbReference type="NCBI Taxonomy" id="261450"/>
    <lineage>
        <taxon>Eukaryota</taxon>
        <taxon>Viridiplantae</taxon>
        <taxon>Streptophyta</taxon>
        <taxon>Embryophyta</taxon>
        <taxon>Tracheophyta</taxon>
        <taxon>Spermatophyta</taxon>
        <taxon>Magnoliopsida</taxon>
        <taxon>Ranunculales</taxon>
        <taxon>Ranunculaceae</taxon>
        <taxon>Coptidoideae</taxon>
        <taxon>Coptis</taxon>
    </lineage>
</organism>
<evidence type="ECO:0000256" key="1">
    <source>
        <dbReference type="ARBA" id="ARBA00000142"/>
    </source>
</evidence>
<evidence type="ECO:0000313" key="7">
    <source>
        <dbReference type="EMBL" id="KAF9620768.1"/>
    </source>
</evidence>
<keyword evidence="6" id="KW-0819">tRNA processing</keyword>
<evidence type="ECO:0000256" key="3">
    <source>
        <dbReference type="ARBA" id="ARBA00022603"/>
    </source>
</evidence>
<dbReference type="InterPro" id="IPR029063">
    <property type="entry name" value="SAM-dependent_MTases_sf"/>
</dbReference>
<evidence type="ECO:0000256" key="4">
    <source>
        <dbReference type="ARBA" id="ARBA00022679"/>
    </source>
</evidence>
<keyword evidence="8" id="KW-1185">Reference proteome</keyword>
<accession>A0A835M5U2</accession>
<comment type="catalytic activity">
    <reaction evidence="1">
        <text>guanosine(46) in tRNA + S-adenosyl-L-methionine = N(7)-methylguanosine(46) in tRNA + S-adenosyl-L-homocysteine</text>
        <dbReference type="Rhea" id="RHEA:42708"/>
        <dbReference type="Rhea" id="RHEA-COMP:10188"/>
        <dbReference type="Rhea" id="RHEA-COMP:10189"/>
        <dbReference type="ChEBI" id="CHEBI:57856"/>
        <dbReference type="ChEBI" id="CHEBI:59789"/>
        <dbReference type="ChEBI" id="CHEBI:74269"/>
        <dbReference type="ChEBI" id="CHEBI:74480"/>
        <dbReference type="EC" id="2.1.1.33"/>
    </reaction>
</comment>
<dbReference type="GO" id="GO:0008176">
    <property type="term" value="F:tRNA (guanine(46)-N7)-methyltransferase activity"/>
    <property type="evidence" value="ECO:0007669"/>
    <property type="project" value="UniProtKB-EC"/>
</dbReference>
<dbReference type="GO" id="GO:0043527">
    <property type="term" value="C:tRNA methyltransferase complex"/>
    <property type="evidence" value="ECO:0007669"/>
    <property type="project" value="TreeGrafter"/>
</dbReference>
<name>A0A835M5U2_9MAGN</name>
<evidence type="ECO:0000256" key="2">
    <source>
        <dbReference type="ARBA" id="ARBA00011977"/>
    </source>
</evidence>
<evidence type="ECO:0000313" key="8">
    <source>
        <dbReference type="Proteomes" id="UP000631114"/>
    </source>
</evidence>
<dbReference type="EMBL" id="JADFTS010000002">
    <property type="protein sequence ID" value="KAF9620768.1"/>
    <property type="molecule type" value="Genomic_DNA"/>
</dbReference>
<gene>
    <name evidence="7" type="ORF">IFM89_014501</name>
</gene>
<dbReference type="AlphaFoldDB" id="A0A835M5U2"/>